<reference evidence="3" key="1">
    <citation type="submission" date="2022-03" db="EMBL/GenBank/DDBJ databases">
        <authorList>
            <person name="Martin C."/>
        </authorList>
    </citation>
    <scope>NUCLEOTIDE SEQUENCE</scope>
</reference>
<name>A0A8S4NBX7_OWEFU</name>
<evidence type="ECO:0000313" key="3">
    <source>
        <dbReference type="EMBL" id="CAH1778703.1"/>
    </source>
</evidence>
<dbReference type="AlphaFoldDB" id="A0A8S4NBX7"/>
<keyword evidence="2" id="KW-1133">Transmembrane helix</keyword>
<evidence type="ECO:0000256" key="1">
    <source>
        <dbReference type="SAM" id="MobiDB-lite"/>
    </source>
</evidence>
<proteinExistence type="predicted"/>
<gene>
    <name evidence="3" type="ORF">OFUS_LOCUS5585</name>
</gene>
<protein>
    <submittedName>
        <fullName evidence="3">Uncharacterized protein</fullName>
    </submittedName>
</protein>
<feature type="region of interest" description="Disordered" evidence="1">
    <location>
        <begin position="1"/>
        <end position="36"/>
    </location>
</feature>
<evidence type="ECO:0000256" key="2">
    <source>
        <dbReference type="SAM" id="Phobius"/>
    </source>
</evidence>
<evidence type="ECO:0000313" key="4">
    <source>
        <dbReference type="Proteomes" id="UP000749559"/>
    </source>
</evidence>
<feature type="transmembrane region" description="Helical" evidence="2">
    <location>
        <begin position="92"/>
        <end position="115"/>
    </location>
</feature>
<keyword evidence="4" id="KW-1185">Reference proteome</keyword>
<dbReference type="EMBL" id="CAIIXF020000003">
    <property type="protein sequence ID" value="CAH1778703.1"/>
    <property type="molecule type" value="Genomic_DNA"/>
</dbReference>
<feature type="compositionally biased region" description="Basic residues" evidence="1">
    <location>
        <begin position="1"/>
        <end position="24"/>
    </location>
</feature>
<organism evidence="3 4">
    <name type="scientific">Owenia fusiformis</name>
    <name type="common">Polychaete worm</name>
    <dbReference type="NCBI Taxonomy" id="6347"/>
    <lineage>
        <taxon>Eukaryota</taxon>
        <taxon>Metazoa</taxon>
        <taxon>Spiralia</taxon>
        <taxon>Lophotrochozoa</taxon>
        <taxon>Annelida</taxon>
        <taxon>Polychaeta</taxon>
        <taxon>Sedentaria</taxon>
        <taxon>Canalipalpata</taxon>
        <taxon>Sabellida</taxon>
        <taxon>Oweniida</taxon>
        <taxon>Oweniidae</taxon>
        <taxon>Owenia</taxon>
    </lineage>
</organism>
<dbReference type="Proteomes" id="UP000749559">
    <property type="component" value="Unassembled WGS sequence"/>
</dbReference>
<keyword evidence="2" id="KW-0472">Membrane</keyword>
<comment type="caution">
    <text evidence="3">The sequence shown here is derived from an EMBL/GenBank/DDBJ whole genome shotgun (WGS) entry which is preliminary data.</text>
</comment>
<feature type="transmembrane region" description="Helical" evidence="2">
    <location>
        <begin position="136"/>
        <end position="160"/>
    </location>
</feature>
<sequence length="178" mass="20427">MGHSSRHHSRSKDKHVSRKHHRHSPPPSDMDSSIQYNGMSSPLQHSLMQPTMQPHMMRLPDKYGRPLEHHDAQFQQGFAVERKKKSWGWCPIITAIVALFCCLPLGFCSTICAMLSYTDYKVQDYSSHKRKRCWSICCSVFAILFFMCGVAAIILLVYLFPNVWIAIYSRVIAALVRG</sequence>
<keyword evidence="2" id="KW-0812">Transmembrane</keyword>
<accession>A0A8S4NBX7</accession>